<keyword evidence="2" id="KW-1185">Reference proteome</keyword>
<dbReference type="Proteomes" id="UP001497472">
    <property type="component" value="Unassembled WGS sequence"/>
</dbReference>
<organism evidence="1 2">
    <name type="scientific">Leptosia nina</name>
    <dbReference type="NCBI Taxonomy" id="320188"/>
    <lineage>
        <taxon>Eukaryota</taxon>
        <taxon>Metazoa</taxon>
        <taxon>Ecdysozoa</taxon>
        <taxon>Arthropoda</taxon>
        <taxon>Hexapoda</taxon>
        <taxon>Insecta</taxon>
        <taxon>Pterygota</taxon>
        <taxon>Neoptera</taxon>
        <taxon>Endopterygota</taxon>
        <taxon>Lepidoptera</taxon>
        <taxon>Glossata</taxon>
        <taxon>Ditrysia</taxon>
        <taxon>Papilionoidea</taxon>
        <taxon>Pieridae</taxon>
        <taxon>Pierinae</taxon>
        <taxon>Leptosia</taxon>
    </lineage>
</organism>
<proteinExistence type="predicted"/>
<evidence type="ECO:0008006" key="3">
    <source>
        <dbReference type="Google" id="ProtNLM"/>
    </source>
</evidence>
<gene>
    <name evidence="1" type="ORF">LNINA_LOCUS13293</name>
</gene>
<name>A0AAV1JZV2_9NEOP</name>
<dbReference type="AlphaFoldDB" id="A0AAV1JZV2"/>
<sequence>MYPKSLTYPSISFIPSQHFCQASTPSLPRQYPHPRHPGLSHDYASISACAENRAIAPSASGGGRQLDVRTEERVLDVLRREPRLGTRSVAKRLGLRHGRPIVSHSKVHAILKRNRMRPYKIHRVQALLPVDRVRRTEFCRWLIQQDVSSPGFLERVI</sequence>
<evidence type="ECO:0000313" key="2">
    <source>
        <dbReference type="Proteomes" id="UP001497472"/>
    </source>
</evidence>
<comment type="caution">
    <text evidence="1">The sequence shown here is derived from an EMBL/GenBank/DDBJ whole genome shotgun (WGS) entry which is preliminary data.</text>
</comment>
<accession>A0AAV1JZV2</accession>
<reference evidence="1 2" key="1">
    <citation type="submission" date="2023-11" db="EMBL/GenBank/DDBJ databases">
        <authorList>
            <person name="Okamura Y."/>
        </authorList>
    </citation>
    <scope>NUCLEOTIDE SEQUENCE [LARGE SCALE GENOMIC DNA]</scope>
</reference>
<dbReference type="PANTHER" id="PTHR47326:SF1">
    <property type="entry name" value="HTH PSQ-TYPE DOMAIN-CONTAINING PROTEIN"/>
    <property type="match status" value="1"/>
</dbReference>
<evidence type="ECO:0000313" key="1">
    <source>
        <dbReference type="EMBL" id="CAK1554372.1"/>
    </source>
</evidence>
<dbReference type="PANTHER" id="PTHR47326">
    <property type="entry name" value="TRANSPOSABLE ELEMENT TC3 TRANSPOSASE-LIKE PROTEIN"/>
    <property type="match status" value="1"/>
</dbReference>
<dbReference type="EMBL" id="CAVLEF010000278">
    <property type="protein sequence ID" value="CAK1554372.1"/>
    <property type="molecule type" value="Genomic_DNA"/>
</dbReference>
<protein>
    <recommendedName>
        <fullName evidence="3">Transposase Tc1-like domain-containing protein</fullName>
    </recommendedName>
</protein>